<evidence type="ECO:0000313" key="5">
    <source>
        <dbReference type="EMBL" id="KAL2632554.1"/>
    </source>
</evidence>
<dbReference type="SUPFAM" id="SSF52047">
    <property type="entry name" value="RNI-like"/>
    <property type="match status" value="2"/>
</dbReference>
<evidence type="ECO:0000313" key="6">
    <source>
        <dbReference type="Proteomes" id="UP001605036"/>
    </source>
</evidence>
<dbReference type="EMBL" id="JBHFFA010000003">
    <property type="protein sequence ID" value="KAL2632554.1"/>
    <property type="molecule type" value="Genomic_DNA"/>
</dbReference>
<evidence type="ECO:0000256" key="1">
    <source>
        <dbReference type="ARBA" id="ARBA00022468"/>
    </source>
</evidence>
<proteinExistence type="predicted"/>
<feature type="compositionally biased region" description="Basic and acidic residues" evidence="4">
    <location>
        <begin position="247"/>
        <end position="259"/>
    </location>
</feature>
<evidence type="ECO:0000256" key="3">
    <source>
        <dbReference type="ARBA" id="ARBA00022737"/>
    </source>
</evidence>
<gene>
    <name evidence="5" type="ORF">R1flu_004033</name>
</gene>
<dbReference type="PANTHER" id="PTHR24113:SF12">
    <property type="entry name" value="RAN GTPASE-ACTIVATING PROTEIN 1"/>
    <property type="match status" value="1"/>
</dbReference>
<protein>
    <recommendedName>
        <fullName evidence="7">Ran GTPase-activating protein 1</fullName>
    </recommendedName>
</protein>
<dbReference type="Proteomes" id="UP001605036">
    <property type="component" value="Unassembled WGS sequence"/>
</dbReference>
<keyword evidence="3" id="KW-0677">Repeat</keyword>
<dbReference type="GO" id="GO:0005096">
    <property type="term" value="F:GTPase activator activity"/>
    <property type="evidence" value="ECO:0007669"/>
    <property type="project" value="UniProtKB-KW"/>
</dbReference>
<keyword evidence="2" id="KW-0433">Leucine-rich repeat</keyword>
<dbReference type="Gene3D" id="3.80.10.10">
    <property type="entry name" value="Ribonuclease Inhibitor"/>
    <property type="match status" value="2"/>
</dbReference>
<accession>A0ABD1YP51</accession>
<reference evidence="5 6" key="1">
    <citation type="submission" date="2024-09" db="EMBL/GenBank/DDBJ databases">
        <title>Chromosome-scale assembly of Riccia fluitans.</title>
        <authorList>
            <person name="Paukszto L."/>
            <person name="Sawicki J."/>
            <person name="Karawczyk K."/>
            <person name="Piernik-Szablinska J."/>
            <person name="Szczecinska M."/>
            <person name="Mazdziarz M."/>
        </authorList>
    </citation>
    <scope>NUCLEOTIDE SEQUENCE [LARGE SCALE GENOMIC DNA]</scope>
    <source>
        <strain evidence="5">Rf_01</strain>
        <tissue evidence="5">Aerial parts of the thallus</tissue>
    </source>
</reference>
<organism evidence="5 6">
    <name type="scientific">Riccia fluitans</name>
    <dbReference type="NCBI Taxonomy" id="41844"/>
    <lineage>
        <taxon>Eukaryota</taxon>
        <taxon>Viridiplantae</taxon>
        <taxon>Streptophyta</taxon>
        <taxon>Embryophyta</taxon>
        <taxon>Marchantiophyta</taxon>
        <taxon>Marchantiopsida</taxon>
        <taxon>Marchantiidae</taxon>
        <taxon>Marchantiales</taxon>
        <taxon>Ricciaceae</taxon>
        <taxon>Riccia</taxon>
    </lineage>
</organism>
<keyword evidence="1" id="KW-0343">GTPase activation</keyword>
<evidence type="ECO:0008006" key="7">
    <source>
        <dbReference type="Google" id="ProtNLM"/>
    </source>
</evidence>
<dbReference type="InterPro" id="IPR027038">
    <property type="entry name" value="RanGap"/>
</dbReference>
<evidence type="ECO:0000256" key="2">
    <source>
        <dbReference type="ARBA" id="ARBA00022614"/>
    </source>
</evidence>
<dbReference type="PANTHER" id="PTHR24113">
    <property type="entry name" value="RAN GTPASE-ACTIVATING PROTEIN 1"/>
    <property type="match status" value="1"/>
</dbReference>
<sequence>MESEWREVTREQGEVCEDTKYEVIPSSVCDGKLSLLSSHYFIVKQPDAGYDLQRWPPLARVLLSLMLKLKPDPLYNPDETPSSIDDLDLDELQRLLEDSTELDIEYHEEEICELIGRVLLRKQYPNLERLMLREEKQCGSVLLSLAAGHLRNISSLTLLNLCMGAEEIELLVTAIDSGHLAKLKTFVIDDNGFGDDIFSALGRAAERGDFQHLEVLKLTQDWRSWAWLNGEYPNEDTEEVAAPQQPEPKRSEETDKGKEEAEELDGGINGETDETARLPGCEEDSIMPSVEQLKRDVGDDGAEALAKGLKAGKLNSLRALDLSILSDTITSQGVSDLSEVFEEGHVSVLTSLQLVHTKPSTSISKRGADAVGKALTSRHVTQLQELILGGFDVGTAIANGLESNPFPALKTLRLIDLNLGAEEGSSIGHAFAKGHFPALTILDLKDSDLGIEGLESLVAGFKSENASNLYILNLMLKTDEEAIVIAKALARNYLPNLDTLEVQGLLCSFGDIGAQALVDAYKLNSTVHAKLEMSWPMGKPWYQTWSQVWENNYYAWRGVDRSRTVDCCVRKPRHYSDCEGCVNEDDDNVSEVATTVDQCAFEIDASEFVTDSFVSTKDTNDLPNSTD</sequence>
<feature type="region of interest" description="Disordered" evidence="4">
    <location>
        <begin position="234"/>
        <end position="280"/>
    </location>
</feature>
<dbReference type="InterPro" id="IPR032675">
    <property type="entry name" value="LRR_dom_sf"/>
</dbReference>
<evidence type="ECO:0000256" key="4">
    <source>
        <dbReference type="SAM" id="MobiDB-lite"/>
    </source>
</evidence>
<keyword evidence="6" id="KW-1185">Reference proteome</keyword>
<dbReference type="AlphaFoldDB" id="A0ABD1YP51"/>
<comment type="caution">
    <text evidence="5">The sequence shown here is derived from an EMBL/GenBank/DDBJ whole genome shotgun (WGS) entry which is preliminary data.</text>
</comment>
<name>A0ABD1YP51_9MARC</name>